<dbReference type="Proteomes" id="UP001476950">
    <property type="component" value="Unassembled WGS sequence"/>
</dbReference>
<dbReference type="Gene3D" id="3.40.50.1000">
    <property type="entry name" value="HAD superfamily/HAD-like"/>
    <property type="match status" value="1"/>
</dbReference>
<protein>
    <submittedName>
        <fullName evidence="1">TIGR01548 family HAD-type hydrolase</fullName>
    </submittedName>
</protein>
<keyword evidence="1" id="KW-0378">Hydrolase</keyword>
<dbReference type="RefSeq" id="WP_242033421.1">
    <property type="nucleotide sequence ID" value="NZ_JAMPLM010000005.1"/>
</dbReference>
<sequence length="276" mass="30766">MVLRVETEQAGVMDMEAIVVFDIDGVIRDVGGSYRRALADTVEHFTQGAYRPSPEDIDALKAEGLWNNDWEASQELLYRYFEAQGRSREATATNPIRLDYDELVAFFQSRYRGTDPTHWTGYICQEPLLLRPAYLEQLTQAGILWGFFSGATTGSARYILEQRLGLQSPVLVAMEDAPGKPDPTGLLQTVRLLHGSDAAPVLYVGDTVADMHTIAKVRQVQPDRPWFAVGVLPPHVQKTEVNKQAYIATLQQAGAQVVYDNVQELTVEAIEKLVRG</sequence>
<keyword evidence="2" id="KW-1185">Reference proteome</keyword>
<evidence type="ECO:0000313" key="1">
    <source>
        <dbReference type="EMBL" id="MEP1058537.1"/>
    </source>
</evidence>
<evidence type="ECO:0000313" key="2">
    <source>
        <dbReference type="Proteomes" id="UP001476950"/>
    </source>
</evidence>
<name>A0ABV0KH19_9CYAN</name>
<accession>A0ABV0KH19</accession>
<dbReference type="InterPro" id="IPR006439">
    <property type="entry name" value="HAD-SF_hydro_IA"/>
</dbReference>
<dbReference type="PANTHER" id="PTHR43434:SF1">
    <property type="entry name" value="PHOSPHOGLYCOLATE PHOSPHATASE"/>
    <property type="match status" value="1"/>
</dbReference>
<comment type="caution">
    <text evidence="1">The sequence shown here is derived from an EMBL/GenBank/DDBJ whole genome shotgun (WGS) entry which is preliminary data.</text>
</comment>
<dbReference type="NCBIfam" id="TIGR01548">
    <property type="entry name" value="HAD-SF-IA-hyp1"/>
    <property type="match status" value="1"/>
</dbReference>
<dbReference type="InterPro" id="IPR036412">
    <property type="entry name" value="HAD-like_sf"/>
</dbReference>
<organism evidence="1 2">
    <name type="scientific">Stenomitos frigidus AS-A4</name>
    <dbReference type="NCBI Taxonomy" id="2933935"/>
    <lineage>
        <taxon>Bacteria</taxon>
        <taxon>Bacillati</taxon>
        <taxon>Cyanobacteriota</taxon>
        <taxon>Cyanophyceae</taxon>
        <taxon>Leptolyngbyales</taxon>
        <taxon>Leptolyngbyaceae</taxon>
        <taxon>Stenomitos</taxon>
    </lineage>
</organism>
<dbReference type="PANTHER" id="PTHR43434">
    <property type="entry name" value="PHOSPHOGLYCOLATE PHOSPHATASE"/>
    <property type="match status" value="1"/>
</dbReference>
<dbReference type="SUPFAM" id="SSF56784">
    <property type="entry name" value="HAD-like"/>
    <property type="match status" value="1"/>
</dbReference>
<dbReference type="InterPro" id="IPR006438">
    <property type="entry name" value="HAD-SF_TIGR01548"/>
</dbReference>
<dbReference type="Pfam" id="PF00702">
    <property type="entry name" value="Hydrolase"/>
    <property type="match status" value="1"/>
</dbReference>
<dbReference type="EMBL" id="JAMPLM010000005">
    <property type="protein sequence ID" value="MEP1058537.1"/>
    <property type="molecule type" value="Genomic_DNA"/>
</dbReference>
<dbReference type="InterPro" id="IPR023214">
    <property type="entry name" value="HAD_sf"/>
</dbReference>
<dbReference type="NCBIfam" id="TIGR01549">
    <property type="entry name" value="HAD-SF-IA-v1"/>
    <property type="match status" value="1"/>
</dbReference>
<proteinExistence type="predicted"/>
<dbReference type="GO" id="GO:0016787">
    <property type="term" value="F:hydrolase activity"/>
    <property type="evidence" value="ECO:0007669"/>
    <property type="project" value="UniProtKB-KW"/>
</dbReference>
<dbReference type="InterPro" id="IPR050155">
    <property type="entry name" value="HAD-like_hydrolase_sf"/>
</dbReference>
<gene>
    <name evidence="1" type="ORF">NDI38_08810</name>
</gene>
<reference evidence="1 2" key="1">
    <citation type="submission" date="2022-04" db="EMBL/GenBank/DDBJ databases">
        <title>Positive selection, recombination, and allopatry shape intraspecific diversity of widespread and dominant cyanobacteria.</title>
        <authorList>
            <person name="Wei J."/>
            <person name="Shu W."/>
            <person name="Hu C."/>
        </authorList>
    </citation>
    <scope>NUCLEOTIDE SEQUENCE [LARGE SCALE GENOMIC DNA]</scope>
    <source>
        <strain evidence="1 2">AS-A4</strain>
    </source>
</reference>